<sequence length="60" mass="6191">MVVAVRCQGAGTVKVAVRPVHVSFPLECLAGKVSTIYNQVAVSGVNRDGTVSVEAPPAVR</sequence>
<protein>
    <submittedName>
        <fullName evidence="1">Uncharacterized protein</fullName>
    </submittedName>
</protein>
<dbReference type="EMBL" id="SRRU01000008">
    <property type="protein sequence ID" value="TGN80356.1"/>
    <property type="molecule type" value="Genomic_DNA"/>
</dbReference>
<organism evidence="1 2">
    <name type="scientific">Streptomyces griseoluteus</name>
    <dbReference type="NCBI Taxonomy" id="29306"/>
    <lineage>
        <taxon>Bacteria</taxon>
        <taxon>Bacillati</taxon>
        <taxon>Actinomycetota</taxon>
        <taxon>Actinomycetes</taxon>
        <taxon>Kitasatosporales</taxon>
        <taxon>Streptomycetaceae</taxon>
        <taxon>Streptomyces</taxon>
    </lineage>
</organism>
<accession>A0A4Z1DDK9</accession>
<proteinExistence type="predicted"/>
<keyword evidence="2" id="KW-1185">Reference proteome</keyword>
<gene>
    <name evidence="1" type="ORF">E5082_23240</name>
</gene>
<comment type="caution">
    <text evidence="1">The sequence shown here is derived from an EMBL/GenBank/DDBJ whole genome shotgun (WGS) entry which is preliminary data.</text>
</comment>
<dbReference type="AlphaFoldDB" id="A0A4Z1DDK9"/>
<name>A0A4Z1DDK9_STRGP</name>
<dbReference type="Proteomes" id="UP000298513">
    <property type="component" value="Unassembled WGS sequence"/>
</dbReference>
<evidence type="ECO:0000313" key="1">
    <source>
        <dbReference type="EMBL" id="TGN80356.1"/>
    </source>
</evidence>
<evidence type="ECO:0000313" key="2">
    <source>
        <dbReference type="Proteomes" id="UP000298513"/>
    </source>
</evidence>
<reference evidence="1 2" key="1">
    <citation type="submission" date="2019-04" db="EMBL/GenBank/DDBJ databases">
        <title>Streptomyces sp. nov. Bv016 isolated from bark of Buahinia variegata.</title>
        <authorList>
            <person name="Kanchanasin P."/>
            <person name="Tanasupawat S."/>
            <person name="Yuki M."/>
            <person name="Kudo T."/>
        </authorList>
    </citation>
    <scope>NUCLEOTIDE SEQUENCE [LARGE SCALE GENOMIC DNA]</scope>
    <source>
        <strain evidence="1 2">JCM 4765</strain>
    </source>
</reference>